<comment type="subcellular location">
    <subcellularLocation>
        <location evidence="1">Membrane</location>
        <topology evidence="1">Multi-pass membrane protein</topology>
    </subcellularLocation>
</comment>
<dbReference type="PANTHER" id="PTHR43229">
    <property type="entry name" value="NODULATION PROTEIN J"/>
    <property type="match status" value="1"/>
</dbReference>
<dbReference type="Proteomes" id="UP000287969">
    <property type="component" value="Chromosome"/>
</dbReference>
<evidence type="ECO:0000313" key="7">
    <source>
        <dbReference type="EMBL" id="QAT63105.1"/>
    </source>
</evidence>
<evidence type="ECO:0000256" key="1">
    <source>
        <dbReference type="ARBA" id="ARBA00004141"/>
    </source>
</evidence>
<dbReference type="GO" id="GO:0016020">
    <property type="term" value="C:membrane"/>
    <property type="evidence" value="ECO:0007669"/>
    <property type="project" value="UniProtKB-SubCell"/>
</dbReference>
<keyword evidence="4 5" id="KW-0472">Membrane</keyword>
<keyword evidence="2 5" id="KW-0812">Transmembrane</keyword>
<dbReference type="KEGG" id="spoa:EQM13_16785"/>
<evidence type="ECO:0000256" key="4">
    <source>
        <dbReference type="ARBA" id="ARBA00023136"/>
    </source>
</evidence>
<accession>A0A410QGQ6</accession>
<dbReference type="EMBL" id="CP035282">
    <property type="protein sequence ID" value="QAT63105.1"/>
    <property type="molecule type" value="Genomic_DNA"/>
</dbReference>
<evidence type="ECO:0000256" key="2">
    <source>
        <dbReference type="ARBA" id="ARBA00022692"/>
    </source>
</evidence>
<gene>
    <name evidence="7" type="ORF">EQM13_16785</name>
</gene>
<dbReference type="AlphaFoldDB" id="A0A410QGQ6"/>
<keyword evidence="8" id="KW-1185">Reference proteome</keyword>
<dbReference type="OrthoDB" id="3035791at2"/>
<reference evidence="8" key="1">
    <citation type="submission" date="2019-01" db="EMBL/GenBank/DDBJ databases">
        <title>Draft genomes of a novel of Sporanaerobacter strains.</title>
        <authorList>
            <person name="Ma S."/>
        </authorList>
    </citation>
    <scope>NUCLEOTIDE SEQUENCE [LARGE SCALE GENOMIC DNA]</scope>
    <source>
        <strain evidence="8">NJN-17</strain>
    </source>
</reference>
<keyword evidence="3 5" id="KW-1133">Transmembrane helix</keyword>
<sequence length="252" mass="29646">MVSLIMKDIFYYRRNLTEYLLSCFRMLLFIIPYYIYSVYLKNTDFNIQFAVLTMTAVNFIMSVIVGINFELYREIISNKMVQFKMSNLSIEKYVAAQSLFYFFSNMVQVVVIIILLSLLTEFKLKFNAFLILRVILFLIYLFLFICLFGAAFSMLTIATKRFSFSGLFINIIFLFSSCYTYYADSPKLIRVISLISPITYLFNLFRNFFGLESLILSGIFTYFILSVQLILLYLIFRKLIVPKIDKAIIDSI</sequence>
<evidence type="ECO:0000256" key="3">
    <source>
        <dbReference type="ARBA" id="ARBA00022989"/>
    </source>
</evidence>
<feature type="transmembrane region" description="Helical" evidence="5">
    <location>
        <begin position="214"/>
        <end position="236"/>
    </location>
</feature>
<dbReference type="PANTHER" id="PTHR43229:SF2">
    <property type="entry name" value="NODULATION PROTEIN J"/>
    <property type="match status" value="1"/>
</dbReference>
<proteinExistence type="predicted"/>
<protein>
    <submittedName>
        <fullName evidence="7">ABC transporter permease</fullName>
    </submittedName>
</protein>
<dbReference type="InterPro" id="IPR051784">
    <property type="entry name" value="Nod_factor_ABC_transporter"/>
</dbReference>
<feature type="domain" description="ABC-2 type transporter transmembrane" evidence="6">
    <location>
        <begin position="11"/>
        <end position="207"/>
    </location>
</feature>
<evidence type="ECO:0000313" key="8">
    <source>
        <dbReference type="Proteomes" id="UP000287969"/>
    </source>
</evidence>
<feature type="transmembrane region" description="Helical" evidence="5">
    <location>
        <begin position="93"/>
        <end position="118"/>
    </location>
</feature>
<feature type="transmembrane region" description="Helical" evidence="5">
    <location>
        <begin position="162"/>
        <end position="182"/>
    </location>
</feature>
<evidence type="ECO:0000259" key="6">
    <source>
        <dbReference type="Pfam" id="PF01061"/>
    </source>
</evidence>
<name>A0A410QGQ6_9FIRM</name>
<dbReference type="GO" id="GO:0140359">
    <property type="term" value="F:ABC-type transporter activity"/>
    <property type="evidence" value="ECO:0007669"/>
    <property type="project" value="InterPro"/>
</dbReference>
<organism evidence="7 8">
    <name type="scientific">Acidilutibacter cellobiosedens</name>
    <dbReference type="NCBI Taxonomy" id="2507161"/>
    <lineage>
        <taxon>Bacteria</taxon>
        <taxon>Bacillati</taxon>
        <taxon>Bacillota</taxon>
        <taxon>Tissierellia</taxon>
        <taxon>Tissierellales</taxon>
        <taxon>Acidilutibacteraceae</taxon>
        <taxon>Acidilutibacter</taxon>
    </lineage>
</organism>
<dbReference type="Pfam" id="PF01061">
    <property type="entry name" value="ABC2_membrane"/>
    <property type="match status" value="1"/>
</dbReference>
<dbReference type="InterPro" id="IPR013525">
    <property type="entry name" value="ABC2_TM"/>
</dbReference>
<dbReference type="RefSeq" id="WP_128753303.1">
    <property type="nucleotide sequence ID" value="NZ_CP035282.1"/>
</dbReference>
<feature type="transmembrane region" description="Helical" evidence="5">
    <location>
        <begin position="130"/>
        <end position="155"/>
    </location>
</feature>
<evidence type="ECO:0000256" key="5">
    <source>
        <dbReference type="SAM" id="Phobius"/>
    </source>
</evidence>
<feature type="transmembrane region" description="Helical" evidence="5">
    <location>
        <begin position="47"/>
        <end position="72"/>
    </location>
</feature>
<feature type="transmembrane region" description="Helical" evidence="5">
    <location>
        <begin position="16"/>
        <end position="35"/>
    </location>
</feature>